<evidence type="ECO:0000313" key="1">
    <source>
        <dbReference type="EMBL" id="JAD31663.1"/>
    </source>
</evidence>
<name>A0A0A9SHT3_ARUDO</name>
<proteinExistence type="predicted"/>
<protein>
    <submittedName>
        <fullName evidence="1">Uncharacterized protein</fullName>
    </submittedName>
</protein>
<dbReference type="AlphaFoldDB" id="A0A0A9SHT3"/>
<organism evidence="1">
    <name type="scientific">Arundo donax</name>
    <name type="common">Giant reed</name>
    <name type="synonym">Donax arundinaceus</name>
    <dbReference type="NCBI Taxonomy" id="35708"/>
    <lineage>
        <taxon>Eukaryota</taxon>
        <taxon>Viridiplantae</taxon>
        <taxon>Streptophyta</taxon>
        <taxon>Embryophyta</taxon>
        <taxon>Tracheophyta</taxon>
        <taxon>Spermatophyta</taxon>
        <taxon>Magnoliopsida</taxon>
        <taxon>Liliopsida</taxon>
        <taxon>Poales</taxon>
        <taxon>Poaceae</taxon>
        <taxon>PACMAD clade</taxon>
        <taxon>Arundinoideae</taxon>
        <taxon>Arundineae</taxon>
        <taxon>Arundo</taxon>
    </lineage>
</organism>
<reference evidence="1" key="2">
    <citation type="journal article" date="2015" name="Data Brief">
        <title>Shoot transcriptome of the giant reed, Arundo donax.</title>
        <authorList>
            <person name="Barrero R.A."/>
            <person name="Guerrero F.D."/>
            <person name="Moolhuijzen P."/>
            <person name="Goolsby J.A."/>
            <person name="Tidwell J."/>
            <person name="Bellgard S.E."/>
            <person name="Bellgard M.I."/>
        </authorList>
    </citation>
    <scope>NUCLEOTIDE SEQUENCE</scope>
    <source>
        <tissue evidence="1">Shoot tissue taken approximately 20 cm above the soil surface</tissue>
    </source>
</reference>
<dbReference type="EMBL" id="GBRH01266232">
    <property type="protein sequence ID" value="JAD31663.1"/>
    <property type="molecule type" value="Transcribed_RNA"/>
</dbReference>
<sequence length="31" mass="3353">MGNKKIKLTTANSVNLGSPIRIGLERNPLNC</sequence>
<reference evidence="1" key="1">
    <citation type="submission" date="2014-09" db="EMBL/GenBank/DDBJ databases">
        <authorList>
            <person name="Magalhaes I.L.F."/>
            <person name="Oliveira U."/>
            <person name="Santos F.R."/>
            <person name="Vidigal T.H.D.A."/>
            <person name="Brescovit A.D."/>
            <person name="Santos A.J."/>
        </authorList>
    </citation>
    <scope>NUCLEOTIDE SEQUENCE</scope>
    <source>
        <tissue evidence="1">Shoot tissue taken approximately 20 cm above the soil surface</tissue>
    </source>
</reference>
<accession>A0A0A9SHT3</accession>